<dbReference type="GO" id="GO:0007018">
    <property type="term" value="P:microtubule-based movement"/>
    <property type="evidence" value="ECO:0007669"/>
    <property type="project" value="InterPro"/>
</dbReference>
<dbReference type="EMBL" id="MUJZ01041894">
    <property type="protein sequence ID" value="OTF75463.1"/>
    <property type="molecule type" value="Genomic_DNA"/>
</dbReference>
<evidence type="ECO:0000256" key="4">
    <source>
        <dbReference type="ARBA" id="ARBA00023212"/>
    </source>
</evidence>
<dbReference type="PANTHER" id="PTHR47969:SF33">
    <property type="entry name" value="KINESIN-LIKE PROTEIN"/>
    <property type="match status" value="1"/>
</dbReference>
<proteinExistence type="inferred from homology"/>
<dbReference type="Proteomes" id="UP000194236">
    <property type="component" value="Unassembled WGS sequence"/>
</dbReference>
<dbReference type="GO" id="GO:0003777">
    <property type="term" value="F:microtubule motor activity"/>
    <property type="evidence" value="ECO:0007669"/>
    <property type="project" value="InterPro"/>
</dbReference>
<dbReference type="GO" id="GO:0005524">
    <property type="term" value="F:ATP binding"/>
    <property type="evidence" value="ECO:0007669"/>
    <property type="project" value="UniProtKB-UniRule"/>
</dbReference>
<reference evidence="7 8" key="1">
    <citation type="submission" date="2017-03" db="EMBL/GenBank/DDBJ databases">
        <title>Genome Survey of Euroglyphus maynei.</title>
        <authorList>
            <person name="Arlian L.G."/>
            <person name="Morgan M.S."/>
            <person name="Rider S.D."/>
        </authorList>
    </citation>
    <scope>NUCLEOTIDE SEQUENCE [LARGE SCALE GENOMIC DNA]</scope>
    <source>
        <strain evidence="7">Arlian Lab</strain>
        <tissue evidence="7">Whole body</tissue>
    </source>
</reference>
<evidence type="ECO:0000313" key="7">
    <source>
        <dbReference type="EMBL" id="OTF75463.1"/>
    </source>
</evidence>
<keyword evidence="4" id="KW-0963">Cytoplasm</keyword>
<dbReference type="GO" id="GO:0007052">
    <property type="term" value="P:mitotic spindle organization"/>
    <property type="evidence" value="ECO:0007669"/>
    <property type="project" value="TreeGrafter"/>
</dbReference>
<evidence type="ECO:0000313" key="8">
    <source>
        <dbReference type="Proteomes" id="UP000194236"/>
    </source>
</evidence>
<dbReference type="PROSITE" id="PS50067">
    <property type="entry name" value="KINESIN_MOTOR_2"/>
    <property type="match status" value="1"/>
</dbReference>
<dbReference type="InterPro" id="IPR027417">
    <property type="entry name" value="P-loop_NTPase"/>
</dbReference>
<dbReference type="AlphaFoldDB" id="A0A1Y3B6D7"/>
<comment type="caution">
    <text evidence="7">The sequence shown here is derived from an EMBL/GenBank/DDBJ whole genome shotgun (WGS) entry which is preliminary data.</text>
</comment>
<dbReference type="GO" id="GO:0008017">
    <property type="term" value="F:microtubule binding"/>
    <property type="evidence" value="ECO:0007669"/>
    <property type="project" value="InterPro"/>
</dbReference>
<dbReference type="InterPro" id="IPR027640">
    <property type="entry name" value="Kinesin-like_fam"/>
</dbReference>
<name>A0A1Y3B6D7_EURMA</name>
<accession>A0A1Y3B6D7</accession>
<evidence type="ECO:0000256" key="3">
    <source>
        <dbReference type="ARBA" id="ARBA00022840"/>
    </source>
</evidence>
<keyword evidence="8" id="KW-1185">Reference proteome</keyword>
<keyword evidence="2 5" id="KW-0547">Nucleotide-binding</keyword>
<comment type="similarity">
    <text evidence="5">Belongs to the TRAFAC class myosin-kinesin ATPase superfamily. Kinesin family.</text>
</comment>
<feature type="domain" description="Kinesin motor" evidence="6">
    <location>
        <begin position="1"/>
        <end position="71"/>
    </location>
</feature>
<dbReference type="GO" id="GO:0005875">
    <property type="term" value="C:microtubule associated complex"/>
    <property type="evidence" value="ECO:0007669"/>
    <property type="project" value="TreeGrafter"/>
</dbReference>
<feature type="binding site" evidence="5">
    <location>
        <begin position="52"/>
        <end position="59"/>
    </location>
    <ligand>
        <name>ATP</name>
        <dbReference type="ChEBI" id="CHEBI:30616"/>
    </ligand>
</feature>
<dbReference type="GO" id="GO:0051231">
    <property type="term" value="P:spindle elongation"/>
    <property type="evidence" value="ECO:0007669"/>
    <property type="project" value="TreeGrafter"/>
</dbReference>
<comment type="subcellular location">
    <subcellularLocation>
        <location evidence="1">Cytoplasm</location>
        <location evidence="1">Cytoskeleton</location>
    </subcellularLocation>
</comment>
<dbReference type="Pfam" id="PF00225">
    <property type="entry name" value="Kinesin"/>
    <property type="match status" value="1"/>
</dbReference>
<dbReference type="SUPFAM" id="SSF52540">
    <property type="entry name" value="P-loop containing nucleoside triphosphate hydrolases"/>
    <property type="match status" value="1"/>
</dbReference>
<keyword evidence="4" id="KW-0206">Cytoskeleton</keyword>
<organism evidence="7 8">
    <name type="scientific">Euroglyphus maynei</name>
    <name type="common">Mayne's house dust mite</name>
    <dbReference type="NCBI Taxonomy" id="6958"/>
    <lineage>
        <taxon>Eukaryota</taxon>
        <taxon>Metazoa</taxon>
        <taxon>Ecdysozoa</taxon>
        <taxon>Arthropoda</taxon>
        <taxon>Chelicerata</taxon>
        <taxon>Arachnida</taxon>
        <taxon>Acari</taxon>
        <taxon>Acariformes</taxon>
        <taxon>Sarcoptiformes</taxon>
        <taxon>Astigmata</taxon>
        <taxon>Psoroptidia</taxon>
        <taxon>Analgoidea</taxon>
        <taxon>Pyroglyphidae</taxon>
        <taxon>Pyroglyphinae</taxon>
        <taxon>Euroglyphus</taxon>
    </lineage>
</organism>
<evidence type="ECO:0000256" key="1">
    <source>
        <dbReference type="ARBA" id="ARBA00004245"/>
    </source>
</evidence>
<dbReference type="Gene3D" id="3.40.850.10">
    <property type="entry name" value="Kinesin motor domain"/>
    <property type="match status" value="1"/>
</dbReference>
<protein>
    <recommendedName>
        <fullName evidence="6">Kinesin motor domain-containing protein</fullName>
    </recommendedName>
</protein>
<sequence length="71" mass="7815">VEDNIANVSRSFAFNVVFEPEASQEQVFEHCGVKRLIDMALDGFACTVFAYGQTSTGKTYTLTGNAFQVSR</sequence>
<feature type="non-terminal residue" evidence="7">
    <location>
        <position position="1"/>
    </location>
</feature>
<dbReference type="InterPro" id="IPR036961">
    <property type="entry name" value="Kinesin_motor_dom_sf"/>
</dbReference>
<dbReference type="OrthoDB" id="6422025at2759"/>
<dbReference type="PANTHER" id="PTHR47969">
    <property type="entry name" value="CHROMOSOME-ASSOCIATED KINESIN KIF4A-RELATED"/>
    <property type="match status" value="1"/>
</dbReference>
<evidence type="ECO:0000256" key="5">
    <source>
        <dbReference type="PROSITE-ProRule" id="PRU00283"/>
    </source>
</evidence>
<evidence type="ECO:0000259" key="6">
    <source>
        <dbReference type="PROSITE" id="PS50067"/>
    </source>
</evidence>
<evidence type="ECO:0000256" key="2">
    <source>
        <dbReference type="ARBA" id="ARBA00022741"/>
    </source>
</evidence>
<keyword evidence="5" id="KW-0505">Motor protein</keyword>
<gene>
    <name evidence="7" type="ORF">BLA29_014492</name>
</gene>
<keyword evidence="3 5" id="KW-0067">ATP-binding</keyword>
<dbReference type="InterPro" id="IPR001752">
    <property type="entry name" value="Kinesin_motor_dom"/>
</dbReference>